<organism evidence="1 2">
    <name type="scientific">Termitidicoccus mucosus</name>
    <dbReference type="NCBI Taxonomy" id="1184151"/>
    <lineage>
        <taxon>Bacteria</taxon>
        <taxon>Pseudomonadati</taxon>
        <taxon>Verrucomicrobiota</taxon>
        <taxon>Opitutia</taxon>
        <taxon>Opitutales</taxon>
        <taxon>Opitutaceae</taxon>
        <taxon>Termitidicoccus</taxon>
    </lineage>
</organism>
<name>A0A178IK96_9BACT</name>
<dbReference type="AlphaFoldDB" id="A0A178IK96"/>
<accession>A0A178IK96</accession>
<evidence type="ECO:0000313" key="2">
    <source>
        <dbReference type="Proteomes" id="UP000078486"/>
    </source>
</evidence>
<evidence type="ECO:0000313" key="1">
    <source>
        <dbReference type="EMBL" id="OAM89717.1"/>
    </source>
</evidence>
<dbReference type="Proteomes" id="UP000078486">
    <property type="component" value="Unassembled WGS sequence"/>
</dbReference>
<comment type="caution">
    <text evidence="1">The sequence shown here is derived from an EMBL/GenBank/DDBJ whole genome shotgun (WGS) entry which is preliminary data.</text>
</comment>
<reference evidence="1 2" key="1">
    <citation type="submission" date="2016-01" db="EMBL/GenBank/DDBJ databases">
        <title>High potential of lignocellulose degradation of a new Verrucomicrobia species.</title>
        <authorList>
            <person name="Wang Y."/>
            <person name="Shi Y."/>
            <person name="Qiu Z."/>
            <person name="Liu S."/>
            <person name="Yang H."/>
        </authorList>
    </citation>
    <scope>NUCLEOTIDE SEQUENCE [LARGE SCALE GENOMIC DNA]</scope>
    <source>
        <strain evidence="1 2">TSB47</strain>
    </source>
</reference>
<proteinExistence type="predicted"/>
<gene>
    <name evidence="1" type="ORF">AW736_11895</name>
</gene>
<dbReference type="EMBL" id="LRRQ01000080">
    <property type="protein sequence ID" value="OAM89717.1"/>
    <property type="molecule type" value="Genomic_DNA"/>
</dbReference>
<sequence>MTPPTTAILKDEKTVAMFEELVARLQENYVIADQDIRRRYGDSPGVVALMLFCLMAPRPSHIRSGFERAILELTRDDPITPNEDDYFDEDSLAE</sequence>
<dbReference type="RefSeq" id="WP_068770456.1">
    <property type="nucleotide sequence ID" value="NZ_CP109796.1"/>
</dbReference>
<protein>
    <submittedName>
        <fullName evidence="1">Uncharacterized protein</fullName>
    </submittedName>
</protein>
<dbReference type="STRING" id="1184151.AW736_11895"/>
<keyword evidence="2" id="KW-1185">Reference proteome</keyword>